<evidence type="ECO:0000256" key="1">
    <source>
        <dbReference type="SAM" id="MobiDB-lite"/>
    </source>
</evidence>
<feature type="compositionally biased region" description="Polar residues" evidence="1">
    <location>
        <begin position="247"/>
        <end position="256"/>
    </location>
</feature>
<feature type="compositionally biased region" description="Polar residues" evidence="1">
    <location>
        <begin position="63"/>
        <end position="74"/>
    </location>
</feature>
<feature type="region of interest" description="Disordered" evidence="1">
    <location>
        <begin position="44"/>
        <end position="76"/>
    </location>
</feature>
<keyword evidence="3" id="KW-1185">Reference proteome</keyword>
<dbReference type="STRING" id="51351.M4DGA2"/>
<proteinExistence type="predicted"/>
<evidence type="ECO:0000313" key="2">
    <source>
        <dbReference type="EnsemblPlants" id="Bra015525.1-P"/>
    </source>
</evidence>
<dbReference type="AlphaFoldDB" id="M4DGA2"/>
<feature type="region of interest" description="Disordered" evidence="1">
    <location>
        <begin position="238"/>
        <end position="267"/>
    </location>
</feature>
<dbReference type="eggNOG" id="KOG2660">
    <property type="taxonomic scope" value="Eukaryota"/>
</dbReference>
<dbReference type="GO" id="GO:0004842">
    <property type="term" value="F:ubiquitin-protein transferase activity"/>
    <property type="evidence" value="ECO:0007669"/>
    <property type="project" value="InterPro"/>
</dbReference>
<dbReference type="Proteomes" id="UP000011750">
    <property type="component" value="Chromosome A10"/>
</dbReference>
<dbReference type="Gene3D" id="3.30.40.10">
    <property type="entry name" value="Zinc/RING finger domain, C3HC4 (zinc finger)"/>
    <property type="match status" value="1"/>
</dbReference>
<reference evidence="2" key="3">
    <citation type="submission" date="2023-03" db="UniProtKB">
        <authorList>
            <consortium name="EnsemblPlants"/>
        </authorList>
    </citation>
    <scope>IDENTIFICATION</scope>
    <source>
        <strain evidence="2">cv. Chiifu-401-42</strain>
    </source>
</reference>
<feature type="compositionally biased region" description="Low complexity" evidence="1">
    <location>
        <begin position="44"/>
        <end position="54"/>
    </location>
</feature>
<sequence>MSCSNSRNTVDEHGNGPMLHTTGQKPHAGVRLEMTVPETQYTQRVFGSPSSRGPSVPPPPMTMRQQNPIPGESTSDTHAEADVMRSLRFYLVLEEIVVGGGGSGGIIHFHWSDIPTGDVYHHIVNVKGRVYVRKCIYEKITEDEIECCPVCNIDLGGTPLDKLRPDHNLQDLRAKIFPLKGRKVKAPEPARKKERSMSYLVDVTKTKASDQAGRRRTKTVTRKELLQDSASLAEKEEESLLKGHLLESTSSPNKFTQNKKDSDEPWDPESYWKPLNFLVEVANRTQTLKSSSASQGPGSKSEKANASSHKQIQPRVKDHKSRYKREYEKSAKREMRDGPVWFSLVASTDQDGDIPVSFIQKYLMRKLNLQSETEVEIRCMGEAVIPALKLQKLVDLWLHRGSKRQKIDAWIGSSAQRIT</sequence>
<dbReference type="HOGENOM" id="CLU_656145_0_0_1"/>
<name>M4DGA2_BRACM</name>
<dbReference type="InterPro" id="IPR013083">
    <property type="entry name" value="Znf_RING/FYVE/PHD"/>
</dbReference>
<dbReference type="InterPro" id="IPR044807">
    <property type="entry name" value="DRIP1-like"/>
</dbReference>
<evidence type="ECO:0000313" key="3">
    <source>
        <dbReference type="Proteomes" id="UP000011750"/>
    </source>
</evidence>
<dbReference type="EnsemblPlants" id="Bra015525.1">
    <property type="protein sequence ID" value="Bra015525.1-P"/>
    <property type="gene ID" value="Bra015525"/>
</dbReference>
<dbReference type="PANTHER" id="PTHR46293:SF16">
    <property type="entry name" value="E3 UBIQUITIN PROTEIN LIGASE DRIP1"/>
    <property type="match status" value="1"/>
</dbReference>
<accession>M4DGA2</accession>
<protein>
    <submittedName>
        <fullName evidence="2">Uncharacterized protein</fullName>
    </submittedName>
</protein>
<dbReference type="InParanoid" id="M4DGA2"/>
<reference evidence="2 3" key="1">
    <citation type="journal article" date="2011" name="Nat. Genet.">
        <title>The genome of the mesopolyploid crop species Brassica rapa.</title>
        <authorList>
            <consortium name="Brassica rapa Genome Sequencing Project Consortium"/>
            <person name="Wang X."/>
            <person name="Wang H."/>
            <person name="Wang J."/>
            <person name="Sun R."/>
            <person name="Wu J."/>
            <person name="Liu S."/>
            <person name="Bai Y."/>
            <person name="Mun J.H."/>
            <person name="Bancroft I."/>
            <person name="Cheng F."/>
            <person name="Huang S."/>
            <person name="Li X."/>
            <person name="Hua W."/>
            <person name="Wang J."/>
            <person name="Wang X."/>
            <person name="Freeling M."/>
            <person name="Pires J.C."/>
            <person name="Paterson A.H."/>
            <person name="Chalhoub B."/>
            <person name="Wang B."/>
            <person name="Hayward A."/>
            <person name="Sharpe A.G."/>
            <person name="Park B.S."/>
            <person name="Weisshaar B."/>
            <person name="Liu B."/>
            <person name="Li B."/>
            <person name="Liu B."/>
            <person name="Tong C."/>
            <person name="Song C."/>
            <person name="Duran C."/>
            <person name="Peng C."/>
            <person name="Geng C."/>
            <person name="Koh C."/>
            <person name="Lin C."/>
            <person name="Edwards D."/>
            <person name="Mu D."/>
            <person name="Shen D."/>
            <person name="Soumpourou E."/>
            <person name="Li F."/>
            <person name="Fraser F."/>
            <person name="Conant G."/>
            <person name="Lassalle G."/>
            <person name="King G.J."/>
            <person name="Bonnema G."/>
            <person name="Tang H."/>
            <person name="Wang H."/>
            <person name="Belcram H."/>
            <person name="Zhou H."/>
            <person name="Hirakawa H."/>
            <person name="Abe H."/>
            <person name="Guo H."/>
            <person name="Wang H."/>
            <person name="Jin H."/>
            <person name="Parkin I.A."/>
            <person name="Batley J."/>
            <person name="Kim J.S."/>
            <person name="Just J."/>
            <person name="Li J."/>
            <person name="Xu J."/>
            <person name="Deng J."/>
            <person name="Kim J.A."/>
            <person name="Li J."/>
            <person name="Yu J."/>
            <person name="Meng J."/>
            <person name="Wang J."/>
            <person name="Min J."/>
            <person name="Poulain J."/>
            <person name="Wang J."/>
            <person name="Hatakeyama K."/>
            <person name="Wu K."/>
            <person name="Wang L."/>
            <person name="Fang L."/>
            <person name="Trick M."/>
            <person name="Links M.G."/>
            <person name="Zhao M."/>
            <person name="Jin M."/>
            <person name="Ramchiary N."/>
            <person name="Drou N."/>
            <person name="Berkman P.J."/>
            <person name="Cai Q."/>
            <person name="Huang Q."/>
            <person name="Li R."/>
            <person name="Tabata S."/>
            <person name="Cheng S."/>
            <person name="Zhang S."/>
            <person name="Zhang S."/>
            <person name="Huang S."/>
            <person name="Sato S."/>
            <person name="Sun S."/>
            <person name="Kwon S.J."/>
            <person name="Choi S.R."/>
            <person name="Lee T.H."/>
            <person name="Fan W."/>
            <person name="Zhao X."/>
            <person name="Tan X."/>
            <person name="Xu X."/>
            <person name="Wang Y."/>
            <person name="Qiu Y."/>
            <person name="Yin Y."/>
            <person name="Li Y."/>
            <person name="Du Y."/>
            <person name="Liao Y."/>
            <person name="Lim Y."/>
            <person name="Narusaka Y."/>
            <person name="Wang Y."/>
            <person name="Wang Z."/>
            <person name="Li Z."/>
            <person name="Wang Z."/>
            <person name="Xiong Z."/>
            <person name="Zhang Z."/>
        </authorList>
    </citation>
    <scope>NUCLEOTIDE SEQUENCE [LARGE SCALE GENOMIC DNA]</scope>
    <source>
        <strain evidence="2 3">cv. Chiifu-401-42</strain>
    </source>
</reference>
<dbReference type="Gramene" id="Bra015525.1">
    <property type="protein sequence ID" value="Bra015525.1-P"/>
    <property type="gene ID" value="Bra015525"/>
</dbReference>
<feature type="compositionally biased region" description="Low complexity" evidence="1">
    <location>
        <begin position="289"/>
        <end position="299"/>
    </location>
</feature>
<reference evidence="2 3" key="2">
    <citation type="journal article" date="2018" name="Hortic Res">
        <title>Improved Brassica rapa reference genome by single-molecule sequencing and chromosome conformation capture technologies.</title>
        <authorList>
            <person name="Zhang L."/>
            <person name="Cai X."/>
            <person name="Wu J."/>
            <person name="Liu M."/>
            <person name="Grob S."/>
            <person name="Cheng F."/>
            <person name="Liang J."/>
            <person name="Cai C."/>
            <person name="Liu Z."/>
            <person name="Liu B."/>
            <person name="Wang F."/>
            <person name="Li S."/>
            <person name="Liu F."/>
            <person name="Li X."/>
            <person name="Cheng L."/>
            <person name="Yang W."/>
            <person name="Li M.H."/>
            <person name="Grossniklaus U."/>
            <person name="Zheng H."/>
            <person name="Wang X."/>
        </authorList>
    </citation>
    <scope>NUCLEOTIDE SEQUENCE [LARGE SCALE GENOMIC DNA]</scope>
    <source>
        <strain evidence="2 3">cv. Chiifu-401-42</strain>
    </source>
</reference>
<feature type="region of interest" description="Disordered" evidence="1">
    <location>
        <begin position="287"/>
        <end position="331"/>
    </location>
</feature>
<organism evidence="2 3">
    <name type="scientific">Brassica campestris</name>
    <name type="common">Field mustard</name>
    <dbReference type="NCBI Taxonomy" id="3711"/>
    <lineage>
        <taxon>Eukaryota</taxon>
        <taxon>Viridiplantae</taxon>
        <taxon>Streptophyta</taxon>
        <taxon>Embryophyta</taxon>
        <taxon>Tracheophyta</taxon>
        <taxon>Spermatophyta</taxon>
        <taxon>Magnoliopsida</taxon>
        <taxon>eudicotyledons</taxon>
        <taxon>Gunneridae</taxon>
        <taxon>Pentapetalae</taxon>
        <taxon>rosids</taxon>
        <taxon>malvids</taxon>
        <taxon>Brassicales</taxon>
        <taxon>Brassicaceae</taxon>
        <taxon>Brassiceae</taxon>
        <taxon>Brassica</taxon>
    </lineage>
</organism>
<feature type="region of interest" description="Disordered" evidence="1">
    <location>
        <begin position="1"/>
        <end position="25"/>
    </location>
</feature>
<feature type="region of interest" description="Disordered" evidence="1">
    <location>
        <begin position="183"/>
        <end position="223"/>
    </location>
</feature>
<dbReference type="PANTHER" id="PTHR46293">
    <property type="entry name" value="E3 UBIQUITIN PROTEIN LIGASE DRIP1"/>
    <property type="match status" value="1"/>
</dbReference>